<reference evidence="2" key="1">
    <citation type="submission" date="2016-10" db="EMBL/GenBank/DDBJ databases">
        <authorList>
            <person name="de Groot N.N."/>
        </authorList>
    </citation>
    <scope>NUCLEOTIDE SEQUENCE [LARGE SCALE GENOMIC DNA]</scope>
    <source>
        <strain evidence="2">10nlg</strain>
    </source>
</reference>
<dbReference type="Proteomes" id="UP000199318">
    <property type="component" value="Unassembled WGS sequence"/>
</dbReference>
<protein>
    <submittedName>
        <fullName evidence="1">Uncharacterized protein</fullName>
    </submittedName>
</protein>
<name>A0A1H9RVW2_9BACI</name>
<comment type="caution">
    <text evidence="1">The sequence shown here is derived from an EMBL/GenBank/DDBJ whole genome shotgun (WGS) entry which is preliminary data.</text>
</comment>
<dbReference type="AlphaFoldDB" id="A0A1H9RVW2"/>
<evidence type="ECO:0000313" key="1">
    <source>
        <dbReference type="EMBL" id="SER76754.1"/>
    </source>
</evidence>
<dbReference type="OrthoDB" id="9774199at2"/>
<keyword evidence="2" id="KW-1185">Reference proteome</keyword>
<accession>A0A1H9RVW2</accession>
<sequence length="181" mass="20679">MNKIKKSSAGAQNSQQWQQGTPAAISAFLDITGLTCEAPPENKRVLSVQYNERNRHDPADRQMYQYFSWLDRVMKGIIRVYNSENEAAFFLFNKVCLLRFKKDFGTETLCCWTICGGLLNKERNAVRPRGRFWIAASKAPSGKQGIYTALSDFQPALPWKLYVLTQGAVHPFVMNCFLTRK</sequence>
<organism evidence="1 2">
    <name type="scientific">Salisediminibacterium halotolerans</name>
    <dbReference type="NCBI Taxonomy" id="517425"/>
    <lineage>
        <taxon>Bacteria</taxon>
        <taxon>Bacillati</taxon>
        <taxon>Bacillota</taxon>
        <taxon>Bacilli</taxon>
        <taxon>Bacillales</taxon>
        <taxon>Bacillaceae</taxon>
        <taxon>Salisediminibacterium</taxon>
    </lineage>
</organism>
<dbReference type="EMBL" id="FOGV01000005">
    <property type="protein sequence ID" value="SER76754.1"/>
    <property type="molecule type" value="Genomic_DNA"/>
</dbReference>
<gene>
    <name evidence="1" type="ORF">SAMN05444126_105116</name>
</gene>
<proteinExistence type="predicted"/>
<dbReference type="RefSeq" id="WP_093072272.1">
    <property type="nucleotide sequence ID" value="NZ_FOGV01000005.1"/>
</dbReference>
<evidence type="ECO:0000313" key="2">
    <source>
        <dbReference type="Proteomes" id="UP000199318"/>
    </source>
</evidence>
<dbReference type="STRING" id="1464123.SAMN05444126_105116"/>